<gene>
    <name evidence="2" type="ORF">AB447_215430</name>
    <name evidence="3" type="ORF">P8828_21970</name>
</gene>
<dbReference type="GO" id="GO:0003677">
    <property type="term" value="F:DNA binding"/>
    <property type="evidence" value="ECO:0007669"/>
    <property type="project" value="UniProtKB-KW"/>
</dbReference>
<protein>
    <submittedName>
        <fullName evidence="2">DNA-binding protein</fullName>
    </submittedName>
    <submittedName>
        <fullName evidence="3">Helix-turn-helix domain-containing protein</fullName>
    </submittedName>
</protein>
<dbReference type="AlphaFoldDB" id="A0A0T6BR35"/>
<comment type="caution">
    <text evidence="2">The sequence shown here is derived from an EMBL/GenBank/DDBJ whole genome shotgun (WGS) entry which is preliminary data.</text>
</comment>
<keyword evidence="5" id="KW-1185">Reference proteome</keyword>
<dbReference type="InterPro" id="IPR041657">
    <property type="entry name" value="HTH_17"/>
</dbReference>
<dbReference type="InterPro" id="IPR010982">
    <property type="entry name" value="Lambda_DNA-bd_dom_sf"/>
</dbReference>
<keyword evidence="2" id="KW-0238">DNA-binding</keyword>
<dbReference type="Gene3D" id="1.10.260.40">
    <property type="entry name" value="lambda repressor-like DNA-binding domains"/>
    <property type="match status" value="1"/>
</dbReference>
<dbReference type="Proteomes" id="UP001341297">
    <property type="component" value="Unassembled WGS sequence"/>
</dbReference>
<reference evidence="2" key="2">
    <citation type="submission" date="2015-10" db="EMBL/GenBank/DDBJ databases">
        <authorList>
            <person name="Gilbert D.G."/>
        </authorList>
    </citation>
    <scope>NUCLEOTIDE SEQUENCE</scope>
    <source>
        <strain evidence="2">GO-13</strain>
    </source>
</reference>
<reference evidence="2 4" key="1">
    <citation type="journal article" date="2015" name="Int. J. Syst. Evol. Microbiol.">
        <title>Bacillus glycinifermentans sp. nov., isolated from fermented soybean paste.</title>
        <authorList>
            <person name="Kim S.J."/>
            <person name="Dunlap C.A."/>
            <person name="Kwon S.W."/>
            <person name="Rooney A.P."/>
        </authorList>
    </citation>
    <scope>NUCLEOTIDE SEQUENCE [LARGE SCALE GENOMIC DNA]</scope>
    <source>
        <strain evidence="2 4">GO-13</strain>
    </source>
</reference>
<dbReference type="Pfam" id="PF12728">
    <property type="entry name" value="HTH_17"/>
    <property type="match status" value="1"/>
</dbReference>
<organism evidence="2 4">
    <name type="scientific">Bacillus glycinifermentans</name>
    <dbReference type="NCBI Taxonomy" id="1664069"/>
    <lineage>
        <taxon>Bacteria</taxon>
        <taxon>Bacillati</taxon>
        <taxon>Bacillota</taxon>
        <taxon>Bacilli</taxon>
        <taxon>Bacillales</taxon>
        <taxon>Bacillaceae</taxon>
        <taxon>Bacillus</taxon>
    </lineage>
</organism>
<dbReference type="EMBL" id="LECW02000014">
    <property type="protein sequence ID" value="KRT94035.1"/>
    <property type="molecule type" value="Genomic_DNA"/>
</dbReference>
<evidence type="ECO:0000259" key="1">
    <source>
        <dbReference type="Pfam" id="PF12728"/>
    </source>
</evidence>
<sequence length="81" mass="9545">MEYHLKSRQEVEDFIRREVLTTKEAAELLEVNRSRMSQLVNGGKLNPVKKMSGTSLFLRSDVEEKKKDLEAARKKYRPYDE</sequence>
<dbReference type="OrthoDB" id="2382315at2"/>
<evidence type="ECO:0000313" key="4">
    <source>
        <dbReference type="Proteomes" id="UP000036168"/>
    </source>
</evidence>
<reference evidence="3 5" key="3">
    <citation type="submission" date="2023-03" db="EMBL/GenBank/DDBJ databases">
        <title>Agriculturally important microbes genome sequencing.</title>
        <authorList>
            <person name="Dunlap C."/>
        </authorList>
    </citation>
    <scope>NUCLEOTIDE SEQUENCE [LARGE SCALE GENOMIC DNA]</scope>
    <source>
        <strain evidence="3 5">CBP-3203</strain>
    </source>
</reference>
<accession>A0A0T6BR35</accession>
<dbReference type="EMBL" id="JARRTL010000031">
    <property type="protein sequence ID" value="MEC0487423.1"/>
    <property type="molecule type" value="Genomic_DNA"/>
</dbReference>
<dbReference type="RefSeq" id="WP_026699342.1">
    <property type="nucleotide sequence ID" value="NZ_JARRTL010000031.1"/>
</dbReference>
<evidence type="ECO:0000313" key="5">
    <source>
        <dbReference type="Proteomes" id="UP001341297"/>
    </source>
</evidence>
<dbReference type="Proteomes" id="UP000036168">
    <property type="component" value="Unassembled WGS sequence"/>
</dbReference>
<feature type="domain" description="Helix-turn-helix" evidence="1">
    <location>
        <begin position="19"/>
        <end position="64"/>
    </location>
</feature>
<proteinExistence type="predicted"/>
<evidence type="ECO:0000313" key="2">
    <source>
        <dbReference type="EMBL" id="KRT94035.1"/>
    </source>
</evidence>
<evidence type="ECO:0000313" key="3">
    <source>
        <dbReference type="EMBL" id="MEC0487423.1"/>
    </source>
</evidence>
<name>A0A0T6BR35_9BACI</name>